<accession>A0A8H3GE20</accession>
<proteinExistence type="predicted"/>
<gene>
    <name evidence="2" type="ORF">RDB_LOCUS109652</name>
</gene>
<feature type="region of interest" description="Disordered" evidence="1">
    <location>
        <begin position="1"/>
        <end position="116"/>
    </location>
</feature>
<protein>
    <submittedName>
        <fullName evidence="2">Uncharacterized protein</fullName>
    </submittedName>
</protein>
<name>A0A8H3GE20_9AGAM</name>
<evidence type="ECO:0000256" key="1">
    <source>
        <dbReference type="SAM" id="MobiDB-lite"/>
    </source>
</evidence>
<organism evidence="2 3">
    <name type="scientific">Rhizoctonia solani</name>
    <dbReference type="NCBI Taxonomy" id="456999"/>
    <lineage>
        <taxon>Eukaryota</taxon>
        <taxon>Fungi</taxon>
        <taxon>Dikarya</taxon>
        <taxon>Basidiomycota</taxon>
        <taxon>Agaricomycotina</taxon>
        <taxon>Agaricomycetes</taxon>
        <taxon>Cantharellales</taxon>
        <taxon>Ceratobasidiaceae</taxon>
        <taxon>Rhizoctonia</taxon>
    </lineage>
</organism>
<comment type="caution">
    <text evidence="2">The sequence shown here is derived from an EMBL/GenBank/DDBJ whole genome shotgun (WGS) entry which is preliminary data.</text>
</comment>
<evidence type="ECO:0000313" key="2">
    <source>
        <dbReference type="EMBL" id="CAE6444980.1"/>
    </source>
</evidence>
<reference evidence="2" key="1">
    <citation type="submission" date="2021-01" db="EMBL/GenBank/DDBJ databases">
        <authorList>
            <person name="Kaushik A."/>
        </authorList>
    </citation>
    <scope>NUCLEOTIDE SEQUENCE</scope>
    <source>
        <strain evidence="2">AG3-T5</strain>
    </source>
</reference>
<dbReference type="EMBL" id="CAJMWW010000108">
    <property type="protein sequence ID" value="CAE6444980.1"/>
    <property type="molecule type" value="Genomic_DNA"/>
</dbReference>
<feature type="compositionally biased region" description="Low complexity" evidence="1">
    <location>
        <begin position="1"/>
        <end position="12"/>
    </location>
</feature>
<feature type="compositionally biased region" description="Polar residues" evidence="1">
    <location>
        <begin position="104"/>
        <end position="116"/>
    </location>
</feature>
<feature type="compositionally biased region" description="Polar residues" evidence="1">
    <location>
        <begin position="66"/>
        <end position="95"/>
    </location>
</feature>
<dbReference type="Proteomes" id="UP000663841">
    <property type="component" value="Unassembled WGS sequence"/>
</dbReference>
<evidence type="ECO:0000313" key="3">
    <source>
        <dbReference type="Proteomes" id="UP000663841"/>
    </source>
</evidence>
<dbReference type="AlphaFoldDB" id="A0A8H3GE20"/>
<sequence>MSSLQISGHSSSQPTNANGERANALYGNPGRHRQPKDIIRPRLRVVTSSPRYPHLPTPPLNDFESAGSSPWSYTVQTSKAPQSQKTPPKTFSHSYLPSPPPSDIGSTKSSPITELPSSTWRKSVRFNDSEVRIGPGQYSPYSPRSPSKAVLKSRELKAADMPSLFAENTPIVAASSTMDTVLISLTACLRNFKWPSELDFSMNTGSPLVLANTEKNKTFIHQFQKLDWLRGELNKIPTHGDKKLEGKHKATGAAIGKALRRMKEHQLKLYKKFTEAVELALDSITTDLDAWVKYFEYLCELDFRTNSDSNMSFLEEERSQPFTDLLRKLHWFQEALNNIPAHGDEQLQDQRRAIGMDIERALQRLQEHRLKYSRHHIKTHRPRHILKPCYR</sequence>